<keyword evidence="7 10" id="KW-1133">Transmembrane helix</keyword>
<protein>
    <recommendedName>
        <fullName evidence="11">ABC transporter domain-containing protein</fullName>
    </recommendedName>
</protein>
<keyword evidence="8 10" id="KW-0472">Membrane</keyword>
<feature type="transmembrane region" description="Helical" evidence="10">
    <location>
        <begin position="799"/>
        <end position="822"/>
    </location>
</feature>
<evidence type="ECO:0000313" key="13">
    <source>
        <dbReference type="Proteomes" id="UP000183809"/>
    </source>
</evidence>
<comment type="similarity">
    <text evidence="2">Belongs to the ABC transporter superfamily. ABCG family. PDR (TC 3.A.1.205) subfamily.</text>
</comment>
<dbReference type="CDD" id="cd03232">
    <property type="entry name" value="ABCG_PDR_domain2"/>
    <property type="match status" value="1"/>
</dbReference>
<evidence type="ECO:0000256" key="10">
    <source>
        <dbReference type="SAM" id="Phobius"/>
    </source>
</evidence>
<feature type="transmembrane region" description="Helical" evidence="10">
    <location>
        <begin position="828"/>
        <end position="850"/>
    </location>
</feature>
<dbReference type="InterPro" id="IPR027417">
    <property type="entry name" value="P-loop_NTPase"/>
</dbReference>
<evidence type="ECO:0000313" key="12">
    <source>
        <dbReference type="EMBL" id="OJD29306.1"/>
    </source>
</evidence>
<evidence type="ECO:0000256" key="9">
    <source>
        <dbReference type="SAM" id="MobiDB-lite"/>
    </source>
</evidence>
<feature type="transmembrane region" description="Helical" evidence="10">
    <location>
        <begin position="765"/>
        <end position="787"/>
    </location>
</feature>
<dbReference type="PROSITE" id="PS00211">
    <property type="entry name" value="ABC_TRANSPORTER_1"/>
    <property type="match status" value="1"/>
</dbReference>
<keyword evidence="4 10" id="KW-0812">Transmembrane</keyword>
<dbReference type="PROSITE" id="PS50893">
    <property type="entry name" value="ABC_TRANSPORTER_2"/>
    <property type="match status" value="2"/>
</dbReference>
<feature type="compositionally biased region" description="Acidic residues" evidence="9">
    <location>
        <begin position="102"/>
        <end position="112"/>
    </location>
</feature>
<dbReference type="GO" id="GO:0005524">
    <property type="term" value="F:ATP binding"/>
    <property type="evidence" value="ECO:0007669"/>
    <property type="project" value="UniProtKB-KW"/>
</dbReference>
<feature type="region of interest" description="Disordered" evidence="9">
    <location>
        <begin position="1"/>
        <end position="74"/>
    </location>
</feature>
<gene>
    <name evidence="12" type="ORF">BKCO1_8400028</name>
</gene>
<feature type="compositionally biased region" description="Low complexity" evidence="9">
    <location>
        <begin position="133"/>
        <end position="147"/>
    </location>
</feature>
<dbReference type="GO" id="GO:0016887">
    <property type="term" value="F:ATP hydrolysis activity"/>
    <property type="evidence" value="ECO:0007669"/>
    <property type="project" value="InterPro"/>
</dbReference>
<dbReference type="InterPro" id="IPR034001">
    <property type="entry name" value="ABCG_PDR_1"/>
</dbReference>
<dbReference type="InterPro" id="IPR003593">
    <property type="entry name" value="AAA+_ATPase"/>
</dbReference>
<feature type="transmembrane region" description="Helical" evidence="10">
    <location>
        <begin position="1394"/>
        <end position="1416"/>
    </location>
</feature>
<feature type="compositionally biased region" description="Basic residues" evidence="9">
    <location>
        <begin position="164"/>
        <end position="177"/>
    </location>
</feature>
<dbReference type="InterPro" id="IPR029481">
    <property type="entry name" value="ABC_trans_N"/>
</dbReference>
<dbReference type="Proteomes" id="UP000183809">
    <property type="component" value="Unassembled WGS sequence"/>
</dbReference>
<dbReference type="Pfam" id="PF00005">
    <property type="entry name" value="ABC_tran"/>
    <property type="match status" value="2"/>
</dbReference>
<dbReference type="OrthoDB" id="66620at2759"/>
<feature type="domain" description="ABC transporter" evidence="11">
    <location>
        <begin position="1018"/>
        <end position="1259"/>
    </location>
</feature>
<dbReference type="Pfam" id="PF01061">
    <property type="entry name" value="ABC2_membrane"/>
    <property type="match status" value="2"/>
</dbReference>
<dbReference type="STRING" id="236234.A0A1J9QMK5"/>
<dbReference type="InterPro" id="IPR010929">
    <property type="entry name" value="PDR_CDR_ABC"/>
</dbReference>
<feature type="transmembrane region" description="Helical" evidence="10">
    <location>
        <begin position="1361"/>
        <end position="1382"/>
    </location>
</feature>
<dbReference type="InterPro" id="IPR034003">
    <property type="entry name" value="ABCG_PDR_2"/>
</dbReference>
<keyword evidence="5" id="KW-0547">Nucleotide-binding</keyword>
<keyword evidence="3" id="KW-0813">Transport</keyword>
<feature type="transmembrane region" description="Helical" evidence="10">
    <location>
        <begin position="1476"/>
        <end position="1498"/>
    </location>
</feature>
<feature type="region of interest" description="Disordered" evidence="9">
    <location>
        <begin position="206"/>
        <end position="252"/>
    </location>
</feature>
<dbReference type="InterPro" id="IPR003439">
    <property type="entry name" value="ABC_transporter-like_ATP-bd"/>
</dbReference>
<accession>A0A1J9QMK5</accession>
<feature type="transmembrane region" description="Helical" evidence="10">
    <location>
        <begin position="723"/>
        <end position="745"/>
    </location>
</feature>
<dbReference type="Pfam" id="PF06422">
    <property type="entry name" value="PDR_CDR"/>
    <property type="match status" value="1"/>
</dbReference>
<organism evidence="12 13">
    <name type="scientific">Diplodia corticola</name>
    <dbReference type="NCBI Taxonomy" id="236234"/>
    <lineage>
        <taxon>Eukaryota</taxon>
        <taxon>Fungi</taxon>
        <taxon>Dikarya</taxon>
        <taxon>Ascomycota</taxon>
        <taxon>Pezizomycotina</taxon>
        <taxon>Dothideomycetes</taxon>
        <taxon>Dothideomycetes incertae sedis</taxon>
        <taxon>Botryosphaeriales</taxon>
        <taxon>Botryosphaeriaceae</taxon>
        <taxon>Diplodia</taxon>
    </lineage>
</organism>
<feature type="transmembrane region" description="Helical" evidence="10">
    <location>
        <begin position="937"/>
        <end position="954"/>
    </location>
</feature>
<sequence>MVSFRKLTFGRRPSAAAHAEHGREGDDGGGGGGGGRGEGGGEQVGMTVLHRIGGSGGGGRTRSQSNATDGHGSWTVFDGASVAYTDSIHQQRQPDGSRVELIEEGGAGDDDNNNINTNDAHSLHSAHSKWTQATTASSSLAAKSPTTPQSTTATDAVPSSFSLRARRGHRRRRRHHPHLDDDAADDDATARARRIHSVATRYSSLPPYVIHKDSENDDDDNISTADADADANTNTTTNNNNPFRAPANSPLDPLGANFSARAWARAVLALQAAEPGKQPPRTAGVAFANLRVSGSGIGSDGGGAEYQATVGNAVVRALVGGGGGGVFGWWGRGKGRGSRKEILKGLDGVVEAGEMMVVLGPPGSGCSTLLKTVAGETAGLRVDGGSYLNYQGICADQMHHDFRGDAIYTAEQDVHFPSLTVGDTLLFAARARAPRLFVGGVDSSAAWAAHMRDVVMALFGIGHTLDTKVGSDFVRGVSGGERKRVTIAEATLSRAPLQCWDNSTRGLDSANALEFCKTLRVQTEYLGVSACVAIYQASQNVYDMFDKVTVLYDGRQIYFGRCEDAKDYFLDLGFECPQRQTTADFLTSMTSPHERVVRQGYENRVPRTAEEFAAVWRASDEYHRLLDDLKEYNKKYAFGGEYLERFVESKRTQQARFARTKSPYTLSYSQQVRLCLWRGVKRLKADPSLTISQFIANAVMAVIIGSVFLNLEDDSDHLFQRGAVIFFAILLNAFGSALEILTLYAQRPIVEKHTRYALYHPSAEAFASMLTDIPYKICNCIIFNLALYFMTNLRREASAFFFFLLVSFALTLAMSMIFRTIASVSRTISQAMVPATLLILAIVIFTGFAIPIQYMRGWCRWINWVDPVAYGFEALMANEFHGRRWDCKSFVPGYPGLAPRNRVCDAVGAQPGAGYVSGDAYLRTAFRYEYAHRWRDFGAVVGFIFLFMLTYLLATEYISEKRSRGEVLVFRRGHGPKPCSSPAATREDIETAAEGQRAGIVGSGAGGTGSIAKQTSVFHWQNLCYDIKTAGGPKRLLDRVDGWIKPGTLTALMGVSGAGKTTLLDTLAARTTMGVVTGDVLLDGLPRNMDFQRSTGYVQQQDLHLETSTVREALNFSALLRQPAHVPRQEKLDYAWEVIKLLEMEEYADAVVGVPGEGLNVEQRRRLTIGVELAARPTLLFLDEPTSGLDSQTSWVICDLIEKLTKAGQSVIVTIHQPSSRIFERFDRLLLLHNGGKTIYFGDIGKNSRTVIDYFEGRCEESKRCPDQANPAEWLLEVIGAAPGCSSDVDWPRAWRDSCEYDAVSQELLRLKEKPLESKSGDAGTVSGGLVDCREFAVPFGTQMREVTKRVFQQYWRTPTYIYSKFSVCFFSSLFIGLVFLNSPNTIQGLQNQMFALFMLITIFGQLMQQFIPLLITQRTLYEARERPSKTYSWPAFLLATLLAELPYNLAATALVFPPFYYLVLGLGLQQQHQHALLFALLTLTALLFASTLALAVAAPAASAEAASNAAQLLFSLSLVFCGVLPPAPLLPPAWRWLNRASPFTYLVAAALSGALGGKEVRCSDEEVAVVELPGGVEGGGCEAFLGPWVEAVGGYVVVGGGDDVSRLRLGPGEGGGAVRCGYCRMASADQFLAGVGAEYAEAWRDFGILWVYVGFNVVAALGLYWLCRVPKRWGRKGRTGS</sequence>
<proteinExistence type="inferred from homology"/>
<feature type="transmembrane region" description="Helical" evidence="10">
    <location>
        <begin position="1510"/>
        <end position="1530"/>
    </location>
</feature>
<evidence type="ECO:0000256" key="2">
    <source>
        <dbReference type="ARBA" id="ARBA00006012"/>
    </source>
</evidence>
<name>A0A1J9QMK5_9PEZI</name>
<dbReference type="PANTHER" id="PTHR19241">
    <property type="entry name" value="ATP-BINDING CASSETTE TRANSPORTER"/>
    <property type="match status" value="1"/>
</dbReference>
<comment type="caution">
    <text evidence="12">The sequence shown here is derived from an EMBL/GenBank/DDBJ whole genome shotgun (WGS) entry which is preliminary data.</text>
</comment>
<dbReference type="Pfam" id="PF19055">
    <property type="entry name" value="ABC2_membrane_7"/>
    <property type="match status" value="1"/>
</dbReference>
<dbReference type="EMBL" id="MNUE01000084">
    <property type="protein sequence ID" value="OJD29306.1"/>
    <property type="molecule type" value="Genomic_DNA"/>
</dbReference>
<dbReference type="InterPro" id="IPR043926">
    <property type="entry name" value="ABCG_dom"/>
</dbReference>
<dbReference type="SMART" id="SM00382">
    <property type="entry name" value="AAA"/>
    <property type="match status" value="2"/>
</dbReference>
<evidence type="ECO:0000256" key="1">
    <source>
        <dbReference type="ARBA" id="ARBA00004141"/>
    </source>
</evidence>
<evidence type="ECO:0000256" key="3">
    <source>
        <dbReference type="ARBA" id="ARBA00022448"/>
    </source>
</evidence>
<feature type="region of interest" description="Disordered" evidence="9">
    <location>
        <begin position="102"/>
        <end position="188"/>
    </location>
</feature>
<evidence type="ECO:0000259" key="11">
    <source>
        <dbReference type="PROSITE" id="PS50893"/>
    </source>
</evidence>
<dbReference type="Pfam" id="PF14510">
    <property type="entry name" value="ABC_trans_N"/>
    <property type="match status" value="1"/>
</dbReference>
<dbReference type="InterPro" id="IPR013525">
    <property type="entry name" value="ABC2_TM"/>
</dbReference>
<dbReference type="CDD" id="cd03233">
    <property type="entry name" value="ABCG_PDR_domain1"/>
    <property type="match status" value="1"/>
</dbReference>
<feature type="compositionally biased region" description="Polar residues" evidence="9">
    <location>
        <begin position="148"/>
        <end position="162"/>
    </location>
</feature>
<dbReference type="FunFam" id="3.40.50.300:FF:000054">
    <property type="entry name" value="ABC multidrug transporter atrF"/>
    <property type="match status" value="1"/>
</dbReference>
<feature type="domain" description="ABC transporter" evidence="11">
    <location>
        <begin position="327"/>
        <end position="578"/>
    </location>
</feature>
<feature type="transmembrane region" description="Helical" evidence="10">
    <location>
        <begin position="1436"/>
        <end position="1464"/>
    </location>
</feature>
<dbReference type="GeneID" id="31019823"/>
<feature type="transmembrane region" description="Helical" evidence="10">
    <location>
        <begin position="1649"/>
        <end position="1668"/>
    </location>
</feature>
<keyword evidence="13" id="KW-1185">Reference proteome</keyword>
<feature type="compositionally biased region" description="Low complexity" evidence="9">
    <location>
        <begin position="222"/>
        <end position="241"/>
    </location>
</feature>
<comment type="subcellular location">
    <subcellularLocation>
        <location evidence="1">Membrane</location>
        <topology evidence="1">Multi-pass membrane protein</topology>
    </subcellularLocation>
</comment>
<dbReference type="SUPFAM" id="SSF52540">
    <property type="entry name" value="P-loop containing nucleoside triphosphate hydrolases"/>
    <property type="match status" value="2"/>
</dbReference>
<evidence type="ECO:0000256" key="7">
    <source>
        <dbReference type="ARBA" id="ARBA00022989"/>
    </source>
</evidence>
<dbReference type="GO" id="GO:0140359">
    <property type="term" value="F:ABC-type transporter activity"/>
    <property type="evidence" value="ECO:0007669"/>
    <property type="project" value="InterPro"/>
</dbReference>
<evidence type="ECO:0000256" key="8">
    <source>
        <dbReference type="ARBA" id="ARBA00023136"/>
    </source>
</evidence>
<feature type="compositionally biased region" description="Gly residues" evidence="9">
    <location>
        <begin position="28"/>
        <end position="43"/>
    </location>
</feature>
<reference evidence="12 13" key="1">
    <citation type="submission" date="2016-10" db="EMBL/GenBank/DDBJ databases">
        <title>Proteomics and genomics reveal pathogen-plant mechanisms compatible with a hemibiotrophic lifestyle of Diplodia corticola.</title>
        <authorList>
            <person name="Fernandes I."/>
            <person name="De Jonge R."/>
            <person name="Van De Peer Y."/>
            <person name="Devreese B."/>
            <person name="Alves A."/>
            <person name="Esteves A.C."/>
        </authorList>
    </citation>
    <scope>NUCLEOTIDE SEQUENCE [LARGE SCALE GENOMIC DNA]</scope>
    <source>
        <strain evidence="12 13">CBS 112549</strain>
    </source>
</reference>
<evidence type="ECO:0000256" key="5">
    <source>
        <dbReference type="ARBA" id="ARBA00022741"/>
    </source>
</evidence>
<dbReference type="GO" id="GO:0016020">
    <property type="term" value="C:membrane"/>
    <property type="evidence" value="ECO:0007669"/>
    <property type="project" value="UniProtKB-SubCell"/>
</dbReference>
<keyword evidence="6" id="KW-0067">ATP-binding</keyword>
<dbReference type="RefSeq" id="XP_020125566.1">
    <property type="nucleotide sequence ID" value="XM_020279560.1"/>
</dbReference>
<feature type="transmembrane region" description="Helical" evidence="10">
    <location>
        <begin position="691"/>
        <end position="711"/>
    </location>
</feature>
<dbReference type="InterPro" id="IPR017871">
    <property type="entry name" value="ABC_transporter-like_CS"/>
</dbReference>
<evidence type="ECO:0000256" key="4">
    <source>
        <dbReference type="ARBA" id="ARBA00022692"/>
    </source>
</evidence>
<evidence type="ECO:0000256" key="6">
    <source>
        <dbReference type="ARBA" id="ARBA00022840"/>
    </source>
</evidence>
<dbReference type="Gene3D" id="3.40.50.300">
    <property type="entry name" value="P-loop containing nucleotide triphosphate hydrolases"/>
    <property type="match status" value="2"/>
</dbReference>